<dbReference type="PANTHER" id="PTHR11932">
    <property type="entry name" value="CULLIN"/>
    <property type="match status" value="1"/>
</dbReference>
<organism evidence="3 4">
    <name type="scientific">Penstemon smallii</name>
    <dbReference type="NCBI Taxonomy" id="265156"/>
    <lineage>
        <taxon>Eukaryota</taxon>
        <taxon>Viridiplantae</taxon>
        <taxon>Streptophyta</taxon>
        <taxon>Embryophyta</taxon>
        <taxon>Tracheophyta</taxon>
        <taxon>Spermatophyta</taxon>
        <taxon>Magnoliopsida</taxon>
        <taxon>eudicotyledons</taxon>
        <taxon>Gunneridae</taxon>
        <taxon>Pentapetalae</taxon>
        <taxon>asterids</taxon>
        <taxon>lamiids</taxon>
        <taxon>Lamiales</taxon>
        <taxon>Plantaginaceae</taxon>
        <taxon>Cheloneae</taxon>
        <taxon>Penstemon</taxon>
    </lineage>
</organism>
<name>A0ABD3ULW4_9LAMI</name>
<feature type="domain" description="Cullin N-terminal" evidence="2">
    <location>
        <begin position="26"/>
        <end position="267"/>
    </location>
</feature>
<dbReference type="SUPFAM" id="SSF74788">
    <property type="entry name" value="Cullin repeat-like"/>
    <property type="match status" value="1"/>
</dbReference>
<reference evidence="3 4" key="1">
    <citation type="submission" date="2024-12" db="EMBL/GenBank/DDBJ databases">
        <title>The unique morphological basis and parallel evolutionary history of personate flowers in Penstemon.</title>
        <authorList>
            <person name="Depatie T.H."/>
            <person name="Wessinger C.A."/>
        </authorList>
    </citation>
    <scope>NUCLEOTIDE SEQUENCE [LARGE SCALE GENOMIC DNA]</scope>
    <source>
        <strain evidence="3">WTNN_2</strain>
        <tissue evidence="3">Leaf</tissue>
    </source>
</reference>
<proteinExistence type="inferred from homology"/>
<evidence type="ECO:0000256" key="1">
    <source>
        <dbReference type="ARBA" id="ARBA00006019"/>
    </source>
</evidence>
<dbReference type="InterPro" id="IPR016159">
    <property type="entry name" value="Cullin_repeat-like_dom_sf"/>
</dbReference>
<dbReference type="Pfam" id="PF00888">
    <property type="entry name" value="Cullin"/>
    <property type="match status" value="1"/>
</dbReference>
<dbReference type="EMBL" id="JBJXBP010000001">
    <property type="protein sequence ID" value="KAL3849766.1"/>
    <property type="molecule type" value="Genomic_DNA"/>
</dbReference>
<evidence type="ECO:0000259" key="2">
    <source>
        <dbReference type="Pfam" id="PF00888"/>
    </source>
</evidence>
<gene>
    <name evidence="3" type="ORF">ACJIZ3_011648</name>
</gene>
<dbReference type="Gene3D" id="1.20.1310.10">
    <property type="entry name" value="Cullin Repeats"/>
    <property type="match status" value="2"/>
</dbReference>
<accession>A0ABD3ULW4</accession>
<dbReference type="Proteomes" id="UP001634393">
    <property type="component" value="Unassembled WGS sequence"/>
</dbReference>
<protein>
    <recommendedName>
        <fullName evidence="2">Cullin N-terminal domain-containing protein</fullName>
    </recommendedName>
</protein>
<comment type="similarity">
    <text evidence="1">Belongs to the cullin family.</text>
</comment>
<dbReference type="InterPro" id="IPR001373">
    <property type="entry name" value="Cullin_N"/>
</dbReference>
<keyword evidence="4" id="KW-1185">Reference proteome</keyword>
<dbReference type="InterPro" id="IPR045093">
    <property type="entry name" value="Cullin"/>
</dbReference>
<sequence length="286" mass="33844">MKGSSSMEKRMTFDEAWPILQEEAINKVIDNLDGPQTNLFNSEEWMRFYTIVYDVRWRRTGGGPQILYDNYKKTFEDYISSKVLPSLKGKKNEDLLQELLRRWNNHKTMTRWLRRFFECIDRRLISPNFEKPISLVGTSHMTFYNLVYGEMNNQIIDAVKSLIDIELKGELEIDEAMVKQVLDIYMEIGNSSTEEDYYVKDFEEAMVNATTTALLYSKNANYLESITNEESYEDYMLKVGECSNLEKVIFSNYFKFRNKIKEIEEKSKLEKKDYQHEGLIKTILLT</sequence>
<evidence type="ECO:0000313" key="3">
    <source>
        <dbReference type="EMBL" id="KAL3849766.1"/>
    </source>
</evidence>
<comment type="caution">
    <text evidence="3">The sequence shown here is derived from an EMBL/GenBank/DDBJ whole genome shotgun (WGS) entry which is preliminary data.</text>
</comment>
<evidence type="ECO:0000313" key="4">
    <source>
        <dbReference type="Proteomes" id="UP001634393"/>
    </source>
</evidence>
<dbReference type="AlphaFoldDB" id="A0ABD3ULW4"/>